<reference evidence="1" key="2">
    <citation type="journal article" date="2015" name="Data Brief">
        <title>Shoot transcriptome of the giant reed, Arundo donax.</title>
        <authorList>
            <person name="Barrero R.A."/>
            <person name="Guerrero F.D."/>
            <person name="Moolhuijzen P."/>
            <person name="Goolsby J.A."/>
            <person name="Tidwell J."/>
            <person name="Bellgard S.E."/>
            <person name="Bellgard M.I."/>
        </authorList>
    </citation>
    <scope>NUCLEOTIDE SEQUENCE</scope>
    <source>
        <tissue evidence="1">Shoot tissue taken approximately 20 cm above the soil surface</tissue>
    </source>
</reference>
<organism evidence="1">
    <name type="scientific">Arundo donax</name>
    <name type="common">Giant reed</name>
    <name type="synonym">Donax arundinaceus</name>
    <dbReference type="NCBI Taxonomy" id="35708"/>
    <lineage>
        <taxon>Eukaryota</taxon>
        <taxon>Viridiplantae</taxon>
        <taxon>Streptophyta</taxon>
        <taxon>Embryophyta</taxon>
        <taxon>Tracheophyta</taxon>
        <taxon>Spermatophyta</taxon>
        <taxon>Magnoliopsida</taxon>
        <taxon>Liliopsida</taxon>
        <taxon>Poales</taxon>
        <taxon>Poaceae</taxon>
        <taxon>PACMAD clade</taxon>
        <taxon>Arundinoideae</taxon>
        <taxon>Arundineae</taxon>
        <taxon>Arundo</taxon>
    </lineage>
</organism>
<accession>A0A0A8YDH7</accession>
<proteinExistence type="predicted"/>
<name>A0A0A8YDH7_ARUDO</name>
<protein>
    <submittedName>
        <fullName evidence="1">Uncharacterized protein</fullName>
    </submittedName>
</protein>
<reference evidence="1" key="1">
    <citation type="submission" date="2014-09" db="EMBL/GenBank/DDBJ databases">
        <authorList>
            <person name="Magalhaes I.L.F."/>
            <person name="Oliveira U."/>
            <person name="Santos F.R."/>
            <person name="Vidigal T.H.D.A."/>
            <person name="Brescovit A.D."/>
            <person name="Santos A.J."/>
        </authorList>
    </citation>
    <scope>NUCLEOTIDE SEQUENCE</scope>
    <source>
        <tissue evidence="1">Shoot tissue taken approximately 20 cm above the soil surface</tissue>
    </source>
</reference>
<dbReference type="EMBL" id="GBRH01273799">
    <property type="protein sequence ID" value="JAD24096.1"/>
    <property type="molecule type" value="Transcribed_RNA"/>
</dbReference>
<dbReference type="AlphaFoldDB" id="A0A0A8YDH7"/>
<sequence length="31" mass="3536">MAQIVNLAIFDTKVQNRRLGHVYCSSFVDPI</sequence>
<evidence type="ECO:0000313" key="1">
    <source>
        <dbReference type="EMBL" id="JAD24096.1"/>
    </source>
</evidence>